<organism evidence="2">
    <name type="scientific">Arion vulgaris</name>
    <dbReference type="NCBI Taxonomy" id="1028688"/>
    <lineage>
        <taxon>Eukaryota</taxon>
        <taxon>Metazoa</taxon>
        <taxon>Spiralia</taxon>
        <taxon>Lophotrochozoa</taxon>
        <taxon>Mollusca</taxon>
        <taxon>Gastropoda</taxon>
        <taxon>Heterobranchia</taxon>
        <taxon>Euthyneura</taxon>
        <taxon>Panpulmonata</taxon>
        <taxon>Eupulmonata</taxon>
        <taxon>Stylommatophora</taxon>
        <taxon>Helicina</taxon>
        <taxon>Arionoidea</taxon>
        <taxon>Arionidae</taxon>
        <taxon>Arion</taxon>
    </lineage>
</organism>
<feature type="transmembrane region" description="Helical" evidence="1">
    <location>
        <begin position="127"/>
        <end position="148"/>
    </location>
</feature>
<evidence type="ECO:0000256" key="1">
    <source>
        <dbReference type="SAM" id="Phobius"/>
    </source>
</evidence>
<dbReference type="EMBL" id="HACG01023857">
    <property type="protein sequence ID" value="CEK70722.1"/>
    <property type="molecule type" value="Transcribed_RNA"/>
</dbReference>
<dbReference type="AlphaFoldDB" id="A0A0B6ZQP9"/>
<gene>
    <name evidence="2" type="primary">ORF75377</name>
</gene>
<name>A0A0B6ZQP9_9EUPU</name>
<accession>A0A0B6ZQP9</accession>
<keyword evidence="1" id="KW-1133">Transmembrane helix</keyword>
<reference evidence="2" key="1">
    <citation type="submission" date="2014-12" db="EMBL/GenBank/DDBJ databases">
        <title>Insight into the proteome of Arion vulgaris.</title>
        <authorList>
            <person name="Aradska J."/>
            <person name="Bulat T."/>
            <person name="Smidak R."/>
            <person name="Sarate P."/>
            <person name="Gangsoo J."/>
            <person name="Sialana F."/>
            <person name="Bilban M."/>
            <person name="Lubec G."/>
        </authorList>
    </citation>
    <scope>NUCLEOTIDE SEQUENCE</scope>
    <source>
        <tissue evidence="2">Skin</tissue>
    </source>
</reference>
<evidence type="ECO:0000313" key="2">
    <source>
        <dbReference type="EMBL" id="CEK70722.1"/>
    </source>
</evidence>
<sequence>MDNNKSYLGVNSKQETFVDIDSHSQHLHHVSELYFKGLNLDYDEIDLLSECSTPVSYIPGKYLQLCDISPDTDFDVKLWPTSKRSSLTERDVSSVLAGATRQLVDDGYHYTKISRQTPQLTQTSSRLVITIAVCFIVALTALGGLATFV</sequence>
<keyword evidence="1" id="KW-0472">Membrane</keyword>
<protein>
    <submittedName>
        <fullName evidence="2">Uncharacterized protein</fullName>
    </submittedName>
</protein>
<proteinExistence type="predicted"/>
<keyword evidence="1" id="KW-0812">Transmembrane</keyword>